<sequence>MARSSKARRARKLSDKEQMNSTFQKARHGASDSKSQVQIETRGPKTTLPTLNTSQSQSERPTNAPLHKLGQ</sequence>
<protein>
    <submittedName>
        <fullName evidence="2">Predicted protein</fullName>
    </submittedName>
</protein>
<name>E4ZII6_LEPMJ</name>
<dbReference type="InParanoid" id="E4ZII6"/>
<gene>
    <name evidence="2" type="ORF">LEMA_uP060410.1</name>
</gene>
<keyword evidence="3" id="KW-1185">Reference proteome</keyword>
<feature type="compositionally biased region" description="Basic residues" evidence="1">
    <location>
        <begin position="1"/>
        <end position="11"/>
    </location>
</feature>
<feature type="compositionally biased region" description="Polar residues" evidence="1">
    <location>
        <begin position="47"/>
        <end position="61"/>
    </location>
</feature>
<dbReference type="Proteomes" id="UP000002668">
    <property type="component" value="Genome"/>
</dbReference>
<proteinExistence type="predicted"/>
<dbReference type="HOGENOM" id="CLU_2740482_0_0_1"/>
<accession>E4ZII6</accession>
<evidence type="ECO:0000256" key="1">
    <source>
        <dbReference type="SAM" id="MobiDB-lite"/>
    </source>
</evidence>
<reference evidence="3" key="1">
    <citation type="journal article" date="2011" name="Nat. Commun.">
        <title>Effector diversification within compartments of the Leptosphaeria maculans genome affected by Repeat-Induced Point mutations.</title>
        <authorList>
            <person name="Rouxel T."/>
            <person name="Grandaubert J."/>
            <person name="Hane J.K."/>
            <person name="Hoede C."/>
            <person name="van de Wouw A.P."/>
            <person name="Couloux A."/>
            <person name="Dominguez V."/>
            <person name="Anthouard V."/>
            <person name="Bally P."/>
            <person name="Bourras S."/>
            <person name="Cozijnsen A.J."/>
            <person name="Ciuffetti L.M."/>
            <person name="Degrave A."/>
            <person name="Dilmaghani A."/>
            <person name="Duret L."/>
            <person name="Fudal I."/>
            <person name="Goodwin S.B."/>
            <person name="Gout L."/>
            <person name="Glaser N."/>
            <person name="Linglin J."/>
            <person name="Kema G.H.J."/>
            <person name="Lapalu N."/>
            <person name="Lawrence C.B."/>
            <person name="May K."/>
            <person name="Meyer M."/>
            <person name="Ollivier B."/>
            <person name="Poulain J."/>
            <person name="Schoch C.L."/>
            <person name="Simon A."/>
            <person name="Spatafora J.W."/>
            <person name="Stachowiak A."/>
            <person name="Turgeon B.G."/>
            <person name="Tyler B.M."/>
            <person name="Vincent D."/>
            <person name="Weissenbach J."/>
            <person name="Amselem J."/>
            <person name="Quesneville H."/>
            <person name="Oliver R.P."/>
            <person name="Wincker P."/>
            <person name="Balesdent M.-H."/>
            <person name="Howlett B.J."/>
        </authorList>
    </citation>
    <scope>NUCLEOTIDE SEQUENCE [LARGE SCALE GENOMIC DNA]</scope>
    <source>
        <strain evidence="3">JN3 / isolate v23.1.3 / race Av1-4-5-6-7-8</strain>
    </source>
</reference>
<dbReference type="VEuPathDB" id="FungiDB:LEMA_uP060410.1"/>
<feature type="region of interest" description="Disordered" evidence="1">
    <location>
        <begin position="1"/>
        <end position="71"/>
    </location>
</feature>
<dbReference type="EMBL" id="FP929065">
    <property type="protein sequence ID" value="CBX91007.1"/>
    <property type="molecule type" value="Genomic_DNA"/>
</dbReference>
<evidence type="ECO:0000313" key="3">
    <source>
        <dbReference type="Proteomes" id="UP000002668"/>
    </source>
</evidence>
<evidence type="ECO:0000313" key="2">
    <source>
        <dbReference type="EMBL" id="CBX91007.1"/>
    </source>
</evidence>
<organism evidence="3">
    <name type="scientific">Leptosphaeria maculans (strain JN3 / isolate v23.1.3 / race Av1-4-5-6-7-8)</name>
    <name type="common">Blackleg fungus</name>
    <name type="synonym">Phoma lingam</name>
    <dbReference type="NCBI Taxonomy" id="985895"/>
    <lineage>
        <taxon>Eukaryota</taxon>
        <taxon>Fungi</taxon>
        <taxon>Dikarya</taxon>
        <taxon>Ascomycota</taxon>
        <taxon>Pezizomycotina</taxon>
        <taxon>Dothideomycetes</taxon>
        <taxon>Pleosporomycetidae</taxon>
        <taxon>Pleosporales</taxon>
        <taxon>Pleosporineae</taxon>
        <taxon>Leptosphaeriaceae</taxon>
        <taxon>Plenodomus</taxon>
        <taxon>Plenodomus lingam/Leptosphaeria maculans species complex</taxon>
    </lineage>
</organism>
<dbReference type="AlphaFoldDB" id="E4ZII6"/>